<evidence type="ECO:0000313" key="17">
    <source>
        <dbReference type="EMBL" id="MCQ4165740.1"/>
    </source>
</evidence>
<keyword evidence="12" id="KW-0472">Membrane</keyword>
<evidence type="ECO:0000256" key="12">
    <source>
        <dbReference type="ARBA" id="ARBA00023136"/>
    </source>
</evidence>
<comment type="subcellular location">
    <subcellularLocation>
        <location evidence="2">Cell membrane</location>
    </subcellularLocation>
    <subcellularLocation>
        <location evidence="1">Membrane</location>
        <topology evidence="1">Single-pass membrane protein</topology>
    </subcellularLocation>
</comment>
<dbReference type="InterPro" id="IPR001460">
    <property type="entry name" value="PCN-bd_Tpept"/>
</dbReference>
<dbReference type="InterPro" id="IPR012338">
    <property type="entry name" value="Beta-lactam/transpept-like"/>
</dbReference>
<evidence type="ECO:0000256" key="11">
    <source>
        <dbReference type="ARBA" id="ARBA00022989"/>
    </source>
</evidence>
<evidence type="ECO:0000256" key="1">
    <source>
        <dbReference type="ARBA" id="ARBA00004167"/>
    </source>
</evidence>
<dbReference type="PANTHER" id="PTHR30627">
    <property type="entry name" value="PEPTIDOGLYCAN D,D-TRANSPEPTIDASE"/>
    <property type="match status" value="1"/>
</dbReference>
<keyword evidence="4" id="KW-0997">Cell inner membrane</keyword>
<evidence type="ECO:0000313" key="18">
    <source>
        <dbReference type="Proteomes" id="UP001165498"/>
    </source>
</evidence>
<sequence>MSPRRSKLKDSGREVALFQRRALAGFLIIVVCLGVLASRFVHLQVVRHDEFVTRADQNRIKLRPIPPARGLIFDRNGVLLADNTAAFRLEVTPERVKDMDAMLAALAQVVPLTDEDIDRFKEQRKGRRGFNSLPLRFRLSEDEVAKFAVNRWRFPGVEVVPYLTRTYPRGAEFGHVVGYVARIDENDLRELDTGRYAGTTHIGKTGVERYYEDLLHGEPGYERVETNADGRALRVLNSTPPKPGKNLYLSIDIRLQEAAEAIFEGKPGSAVAIDPRNGEVLAMVSVPSFDPNLFVNGISHADYRALISSPLRPLLHRALVGTYKPGSTVKPFMGVAGLEQGVRRPDDTVLSTGEFFIPGQSRGYRDWRRGGHGRVDLVESLSQSVNTYFYSLALDMGIDRMSGYLSRFGFGKPTGLDLAGEGSGILPSKEWKRGALNKPWYPGETVIAGIGQGYWVVTPVQLANATAILAARGVHHQAHLLRATQSGFNAPVEPAPPRPAEPSFIVHMTNWDRVRDGMVAVVAGPTGTAARVFADAPYTAAGKTGTAQRFSRSGDEVDTHGLSDAQRHQALFVAFAPVDEPQIALALVMEYGASGSADAAPLGRKILDAWLAPPPSATQPAARPVVAPAALPGAVRLTPPAAPAAAP</sequence>
<evidence type="ECO:0000256" key="7">
    <source>
        <dbReference type="ARBA" id="ARBA00022692"/>
    </source>
</evidence>
<protein>
    <recommendedName>
        <fullName evidence="14">Penicillin-binding protein 2</fullName>
        <ecNumber evidence="14">3.4.16.4</ecNumber>
    </recommendedName>
</protein>
<keyword evidence="3" id="KW-1003">Cell membrane</keyword>
<name>A0ABT1QTW7_9GAMM</name>
<dbReference type="Gene3D" id="3.90.1310.10">
    <property type="entry name" value="Penicillin-binding protein 2a (Domain 2)"/>
    <property type="match status" value="1"/>
</dbReference>
<keyword evidence="8 17" id="KW-0378">Hydrolase</keyword>
<dbReference type="InterPro" id="IPR017790">
    <property type="entry name" value="Penicillin-binding_protein_2"/>
</dbReference>
<evidence type="ECO:0000256" key="2">
    <source>
        <dbReference type="ARBA" id="ARBA00004236"/>
    </source>
</evidence>
<keyword evidence="11" id="KW-1133">Transmembrane helix</keyword>
<proteinExistence type="inferred from homology"/>
<evidence type="ECO:0000256" key="14">
    <source>
        <dbReference type="NCBIfam" id="TIGR03423"/>
    </source>
</evidence>
<dbReference type="Pfam" id="PF03717">
    <property type="entry name" value="PBP_dimer"/>
    <property type="match status" value="1"/>
</dbReference>
<dbReference type="PANTHER" id="PTHR30627:SF2">
    <property type="entry name" value="PEPTIDOGLYCAN D,D-TRANSPEPTIDASE MRDA"/>
    <property type="match status" value="1"/>
</dbReference>
<feature type="non-terminal residue" evidence="17">
    <location>
        <position position="647"/>
    </location>
</feature>
<evidence type="ECO:0000256" key="5">
    <source>
        <dbReference type="ARBA" id="ARBA00022645"/>
    </source>
</evidence>
<dbReference type="Pfam" id="PF00905">
    <property type="entry name" value="Transpeptidase"/>
    <property type="match status" value="1"/>
</dbReference>
<evidence type="ECO:0000256" key="10">
    <source>
        <dbReference type="ARBA" id="ARBA00022984"/>
    </source>
</evidence>
<dbReference type="InterPro" id="IPR050515">
    <property type="entry name" value="Beta-lactam/transpept"/>
</dbReference>
<evidence type="ECO:0000256" key="3">
    <source>
        <dbReference type="ARBA" id="ARBA00022475"/>
    </source>
</evidence>
<dbReference type="SUPFAM" id="SSF56601">
    <property type="entry name" value="beta-lactamase/transpeptidase-like"/>
    <property type="match status" value="1"/>
</dbReference>
<evidence type="ECO:0000256" key="6">
    <source>
        <dbReference type="ARBA" id="ARBA00022670"/>
    </source>
</evidence>
<dbReference type="EC" id="3.4.16.4" evidence="14"/>
<evidence type="ECO:0000259" key="15">
    <source>
        <dbReference type="Pfam" id="PF00905"/>
    </source>
</evidence>
<evidence type="ECO:0000256" key="9">
    <source>
        <dbReference type="ARBA" id="ARBA00022960"/>
    </source>
</evidence>
<gene>
    <name evidence="17" type="primary">mrdA</name>
    <name evidence="17" type="ORF">NM961_13550</name>
</gene>
<dbReference type="SUPFAM" id="SSF56519">
    <property type="entry name" value="Penicillin binding protein dimerisation domain"/>
    <property type="match status" value="1"/>
</dbReference>
<keyword evidence="10" id="KW-0573">Peptidoglycan synthesis</keyword>
<dbReference type="GO" id="GO:0009002">
    <property type="term" value="F:serine-type D-Ala-D-Ala carboxypeptidase activity"/>
    <property type="evidence" value="ECO:0007669"/>
    <property type="project" value="UniProtKB-EC"/>
</dbReference>
<keyword evidence="13" id="KW-0961">Cell wall biogenesis/degradation</keyword>
<organism evidence="17 18">
    <name type="scientific">Tahibacter harae</name>
    <dbReference type="NCBI Taxonomy" id="2963937"/>
    <lineage>
        <taxon>Bacteria</taxon>
        <taxon>Pseudomonadati</taxon>
        <taxon>Pseudomonadota</taxon>
        <taxon>Gammaproteobacteria</taxon>
        <taxon>Lysobacterales</taxon>
        <taxon>Rhodanobacteraceae</taxon>
        <taxon>Tahibacter</taxon>
    </lineage>
</organism>
<keyword evidence="6" id="KW-0645">Protease</keyword>
<dbReference type="InterPro" id="IPR005311">
    <property type="entry name" value="PBP_dimer"/>
</dbReference>
<dbReference type="Gene3D" id="3.30.1390.30">
    <property type="entry name" value="Penicillin-binding protein 2a, domain 3"/>
    <property type="match status" value="1"/>
</dbReference>
<accession>A0ABT1QTW7</accession>
<dbReference type="RefSeq" id="WP_255914929.1">
    <property type="nucleotide sequence ID" value="NZ_JANFQO010000011.1"/>
</dbReference>
<dbReference type="Proteomes" id="UP001165498">
    <property type="component" value="Unassembled WGS sequence"/>
</dbReference>
<evidence type="ECO:0000259" key="16">
    <source>
        <dbReference type="Pfam" id="PF03717"/>
    </source>
</evidence>
<keyword evidence="7" id="KW-0812">Transmembrane</keyword>
<evidence type="ECO:0000256" key="8">
    <source>
        <dbReference type="ARBA" id="ARBA00022801"/>
    </source>
</evidence>
<evidence type="ECO:0000256" key="4">
    <source>
        <dbReference type="ARBA" id="ARBA00022519"/>
    </source>
</evidence>
<feature type="domain" description="Penicillin-binding protein dimerisation" evidence="16">
    <location>
        <begin position="64"/>
        <end position="235"/>
    </location>
</feature>
<evidence type="ECO:0000256" key="13">
    <source>
        <dbReference type="ARBA" id="ARBA00023316"/>
    </source>
</evidence>
<dbReference type="NCBIfam" id="TIGR03423">
    <property type="entry name" value="pbp2_mrdA"/>
    <property type="match status" value="1"/>
</dbReference>
<dbReference type="HAMAP" id="MF_02081">
    <property type="entry name" value="MrdA_transpept"/>
    <property type="match status" value="1"/>
</dbReference>
<comment type="caution">
    <text evidence="17">The sequence shown here is derived from an EMBL/GenBank/DDBJ whole genome shotgun (WGS) entry which is preliminary data.</text>
</comment>
<dbReference type="InterPro" id="IPR036138">
    <property type="entry name" value="PBP_dimer_sf"/>
</dbReference>
<dbReference type="EMBL" id="JANFQO010000011">
    <property type="protein sequence ID" value="MCQ4165740.1"/>
    <property type="molecule type" value="Genomic_DNA"/>
</dbReference>
<keyword evidence="18" id="KW-1185">Reference proteome</keyword>
<dbReference type="Gene3D" id="3.40.710.10">
    <property type="entry name" value="DD-peptidase/beta-lactamase superfamily"/>
    <property type="match status" value="1"/>
</dbReference>
<reference evidence="17" key="1">
    <citation type="submission" date="2022-07" db="EMBL/GenBank/DDBJ databases">
        <title>Tahibacter sp., a new gammaproteobacterium isolated from the silt sample collected at pig farm.</title>
        <authorList>
            <person name="Chen H."/>
        </authorList>
    </citation>
    <scope>NUCLEOTIDE SEQUENCE</scope>
    <source>
        <strain evidence="17">P2K</strain>
    </source>
</reference>
<keyword evidence="9" id="KW-0133">Cell shape</keyword>
<keyword evidence="5 17" id="KW-0121">Carboxypeptidase</keyword>
<feature type="domain" description="Penicillin-binding protein transpeptidase" evidence="15">
    <location>
        <begin position="268"/>
        <end position="608"/>
    </location>
</feature>